<evidence type="ECO:0000313" key="2">
    <source>
        <dbReference type="EMBL" id="OGG11467.1"/>
    </source>
</evidence>
<keyword evidence="1" id="KW-0812">Transmembrane</keyword>
<feature type="transmembrane region" description="Helical" evidence="1">
    <location>
        <begin position="101"/>
        <end position="121"/>
    </location>
</feature>
<keyword evidence="1" id="KW-1133">Transmembrane helix</keyword>
<dbReference type="AlphaFoldDB" id="A0A1F5ZH75"/>
<dbReference type="STRING" id="1798370.A2Z00_02885"/>
<name>A0A1F5ZH75_9BACT</name>
<proteinExistence type="predicted"/>
<gene>
    <name evidence="2" type="ORF">A2Z00_02885</name>
</gene>
<reference evidence="2 3" key="1">
    <citation type="journal article" date="2016" name="Nat. Commun.">
        <title>Thousands of microbial genomes shed light on interconnected biogeochemical processes in an aquifer system.</title>
        <authorList>
            <person name="Anantharaman K."/>
            <person name="Brown C.T."/>
            <person name="Hug L.A."/>
            <person name="Sharon I."/>
            <person name="Castelle C.J."/>
            <person name="Probst A.J."/>
            <person name="Thomas B.C."/>
            <person name="Singh A."/>
            <person name="Wilkins M.J."/>
            <person name="Karaoz U."/>
            <person name="Brodie E.L."/>
            <person name="Williams K.H."/>
            <person name="Hubbard S.S."/>
            <person name="Banfield J.F."/>
        </authorList>
    </citation>
    <scope>NUCLEOTIDE SEQUENCE [LARGE SCALE GENOMIC DNA]</scope>
</reference>
<dbReference type="EMBL" id="MFIZ01000027">
    <property type="protein sequence ID" value="OGG11467.1"/>
    <property type="molecule type" value="Genomic_DNA"/>
</dbReference>
<feature type="transmembrane region" description="Helical" evidence="1">
    <location>
        <begin position="26"/>
        <end position="43"/>
    </location>
</feature>
<evidence type="ECO:0000313" key="3">
    <source>
        <dbReference type="Proteomes" id="UP000177268"/>
    </source>
</evidence>
<keyword evidence="1" id="KW-0472">Membrane</keyword>
<evidence type="ECO:0000256" key="1">
    <source>
        <dbReference type="SAM" id="Phobius"/>
    </source>
</evidence>
<organism evidence="2 3">
    <name type="scientific">Candidatus Gottesmanbacteria bacterium RBG_13_45_10</name>
    <dbReference type="NCBI Taxonomy" id="1798370"/>
    <lineage>
        <taxon>Bacteria</taxon>
        <taxon>Candidatus Gottesmaniibacteriota</taxon>
    </lineage>
</organism>
<feature type="transmembrane region" description="Helical" evidence="1">
    <location>
        <begin position="49"/>
        <end position="67"/>
    </location>
</feature>
<comment type="caution">
    <text evidence="2">The sequence shown here is derived from an EMBL/GenBank/DDBJ whole genome shotgun (WGS) entry which is preliminary data.</text>
</comment>
<accession>A0A1F5ZH75</accession>
<feature type="transmembrane region" description="Helical" evidence="1">
    <location>
        <begin position="200"/>
        <end position="220"/>
    </location>
</feature>
<feature type="transmembrane region" description="Helical" evidence="1">
    <location>
        <begin position="74"/>
        <end position="95"/>
    </location>
</feature>
<dbReference type="Proteomes" id="UP000177268">
    <property type="component" value="Unassembled WGS sequence"/>
</dbReference>
<feature type="transmembrane region" description="Helical" evidence="1">
    <location>
        <begin position="133"/>
        <end position="153"/>
    </location>
</feature>
<sequence length="277" mass="31689">MKLFDGVKRRMKRWGRRISLTKRQQFVIVMFFLAAGLMLTQLVTTDLRYPMVIGLSLFTYITSAIVLREELAGIEWLSLLTLPTLFTASVALFYFLLPARWLTRVPFVVLYGVGMYALLLTENIYNVAADRTIALLRAAHSIGFLLTLVTYFLLVQTVMAFRFPFYINTLAILPISFFLVFQSLWSAVLEEHVSARTWHLTIVVTVVLAELALVCSFLPIKSTLEALFLTTSFYSMVGMAQQYLVEKLYKKTVVEFFTVCAIVFAIVLMTTHWRGNL</sequence>
<feature type="transmembrane region" description="Helical" evidence="1">
    <location>
        <begin position="252"/>
        <end position="273"/>
    </location>
</feature>
<feature type="transmembrane region" description="Helical" evidence="1">
    <location>
        <begin position="226"/>
        <end position="245"/>
    </location>
</feature>
<feature type="transmembrane region" description="Helical" evidence="1">
    <location>
        <begin position="165"/>
        <end position="188"/>
    </location>
</feature>
<protein>
    <submittedName>
        <fullName evidence="2">Uncharacterized protein</fullName>
    </submittedName>
</protein>